<name>C0P4T0_MAIZE</name>
<proteinExistence type="evidence at transcript level"/>
<evidence type="ECO:0000313" key="1">
    <source>
        <dbReference type="EMBL" id="ACN27996.1"/>
    </source>
</evidence>
<sequence length="54" mass="5770">MLGHTAEHGSHGEGPASVSDALCRRVLQPAQEPRTLTHGDKAVFCIYSLTINPV</sequence>
<dbReference type="EMBL" id="BT063299">
    <property type="protein sequence ID" value="ACN27996.1"/>
    <property type="molecule type" value="mRNA"/>
</dbReference>
<protein>
    <submittedName>
        <fullName evidence="1">Uncharacterized protein</fullName>
    </submittedName>
</protein>
<dbReference type="AlphaFoldDB" id="C0P4T0"/>
<organism evidence="1">
    <name type="scientific">Zea mays</name>
    <name type="common">Maize</name>
    <dbReference type="NCBI Taxonomy" id="4577"/>
    <lineage>
        <taxon>Eukaryota</taxon>
        <taxon>Viridiplantae</taxon>
        <taxon>Streptophyta</taxon>
        <taxon>Embryophyta</taxon>
        <taxon>Tracheophyta</taxon>
        <taxon>Spermatophyta</taxon>
        <taxon>Magnoliopsida</taxon>
        <taxon>Liliopsida</taxon>
        <taxon>Poales</taxon>
        <taxon>Poaceae</taxon>
        <taxon>PACMAD clade</taxon>
        <taxon>Panicoideae</taxon>
        <taxon>Andropogonodae</taxon>
        <taxon>Andropogoneae</taxon>
        <taxon>Tripsacinae</taxon>
        <taxon>Zea</taxon>
    </lineage>
</organism>
<accession>C0P4T0</accession>
<reference evidence="1" key="1">
    <citation type="journal article" date="2009" name="PLoS Genet.">
        <title>Sequencing, mapping, and analysis of 27,455 maize full-length cDNAs.</title>
        <authorList>
            <person name="Soderlund C."/>
            <person name="Descour A."/>
            <person name="Kudrna D."/>
            <person name="Bomhoff M."/>
            <person name="Boyd L."/>
            <person name="Currie J."/>
            <person name="Angelova A."/>
            <person name="Collura K."/>
            <person name="Wissotski M."/>
            <person name="Ashley E."/>
            <person name="Morrow D."/>
            <person name="Fernandes J."/>
            <person name="Walbot V."/>
            <person name="Yu Y."/>
        </authorList>
    </citation>
    <scope>NUCLEOTIDE SEQUENCE</scope>
    <source>
        <strain evidence="1">B73</strain>
    </source>
</reference>